<dbReference type="Pfam" id="PF21946">
    <property type="entry name" value="LppM"/>
    <property type="match status" value="1"/>
</dbReference>
<gene>
    <name evidence="3" type="ORF">HNR67_002834</name>
</gene>
<keyword evidence="1" id="KW-0472">Membrane</keyword>
<dbReference type="InterPro" id="IPR053807">
    <property type="entry name" value="LppM"/>
</dbReference>
<keyword evidence="1" id="KW-0812">Transmembrane</keyword>
<evidence type="ECO:0000256" key="1">
    <source>
        <dbReference type="SAM" id="Phobius"/>
    </source>
</evidence>
<keyword evidence="4" id="KW-1185">Reference proteome</keyword>
<accession>A0A7W7FS57</accession>
<evidence type="ECO:0000313" key="3">
    <source>
        <dbReference type="EMBL" id="MBB4676716.1"/>
    </source>
</evidence>
<dbReference type="EMBL" id="JACHMH010000001">
    <property type="protein sequence ID" value="MBB4676716.1"/>
    <property type="molecule type" value="Genomic_DNA"/>
</dbReference>
<reference evidence="3 4" key="1">
    <citation type="submission" date="2020-08" db="EMBL/GenBank/DDBJ databases">
        <title>Sequencing the genomes of 1000 actinobacteria strains.</title>
        <authorList>
            <person name="Klenk H.-P."/>
        </authorList>
    </citation>
    <scope>NUCLEOTIDE SEQUENCE [LARGE SCALE GENOMIC DNA]</scope>
    <source>
        <strain evidence="3 4">DSM 44230</strain>
    </source>
</reference>
<dbReference type="AlphaFoldDB" id="A0A7W7FS57"/>
<keyword evidence="1" id="KW-1133">Transmembrane helix</keyword>
<evidence type="ECO:0000259" key="2">
    <source>
        <dbReference type="Pfam" id="PF21946"/>
    </source>
</evidence>
<dbReference type="Proteomes" id="UP000533598">
    <property type="component" value="Unassembled WGS sequence"/>
</dbReference>
<dbReference type="RefSeq" id="WP_312987238.1">
    <property type="nucleotide sequence ID" value="NZ_BAAAUI010000042.1"/>
</dbReference>
<name>A0A7W7FS57_9PSEU</name>
<dbReference type="PROSITE" id="PS51257">
    <property type="entry name" value="PROKAR_LIPOPROTEIN"/>
    <property type="match status" value="1"/>
</dbReference>
<sequence length="223" mass="24093">MPLSRPRLVALPLLGLLCVLFLSGCVRASLTMAVTEDDRVSGELVLLTLPARDGDLGPQLKVPAELASRVRVLPHSREGYAGSQLFFNGLTFEELRQLSSATDLMSTNYRLQLRRSGGLVTLSGSVDLTSLAPDRTDVQIRINFPGRIASTNGRHVADGIAWSPKAGEITELAATVSYADQRTESWQYWALVVAGGSGGVALLVYVMAFVAHRRYVARLEPVG</sequence>
<feature type="domain" description="LppM" evidence="2">
    <location>
        <begin position="27"/>
        <end position="178"/>
    </location>
</feature>
<proteinExistence type="predicted"/>
<feature type="transmembrane region" description="Helical" evidence="1">
    <location>
        <begin position="186"/>
        <end position="210"/>
    </location>
</feature>
<protein>
    <recommendedName>
        <fullName evidence="2">LppM domain-containing protein</fullName>
    </recommendedName>
</protein>
<organism evidence="3 4">
    <name type="scientific">Crossiella cryophila</name>
    <dbReference type="NCBI Taxonomy" id="43355"/>
    <lineage>
        <taxon>Bacteria</taxon>
        <taxon>Bacillati</taxon>
        <taxon>Actinomycetota</taxon>
        <taxon>Actinomycetes</taxon>
        <taxon>Pseudonocardiales</taxon>
        <taxon>Pseudonocardiaceae</taxon>
        <taxon>Crossiella</taxon>
    </lineage>
</organism>
<comment type="caution">
    <text evidence="3">The sequence shown here is derived from an EMBL/GenBank/DDBJ whole genome shotgun (WGS) entry which is preliminary data.</text>
</comment>
<evidence type="ECO:0000313" key="4">
    <source>
        <dbReference type="Proteomes" id="UP000533598"/>
    </source>
</evidence>